<dbReference type="PANTHER" id="PTHR34294:SF5">
    <property type="entry name" value="CENTRAL GLYCOLYTIC GENES REGULATOR"/>
    <property type="match status" value="1"/>
</dbReference>
<dbReference type="GO" id="GO:0030246">
    <property type="term" value="F:carbohydrate binding"/>
    <property type="evidence" value="ECO:0007669"/>
    <property type="project" value="InterPro"/>
</dbReference>
<dbReference type="Pfam" id="PF04198">
    <property type="entry name" value="Sugar-bind"/>
    <property type="match status" value="1"/>
</dbReference>
<evidence type="ECO:0000256" key="2">
    <source>
        <dbReference type="ARBA" id="ARBA00023015"/>
    </source>
</evidence>
<accession>A0A0W8E629</accession>
<feature type="domain" description="Sugar-binding" evidence="5">
    <location>
        <begin position="97"/>
        <end position="337"/>
    </location>
</feature>
<dbReference type="Pfam" id="PF21715">
    <property type="entry name" value="CggR_N"/>
    <property type="match status" value="1"/>
</dbReference>
<comment type="similarity">
    <text evidence="1">Belongs to the SorC transcriptional regulatory family.</text>
</comment>
<dbReference type="AlphaFoldDB" id="A0A0W8E629"/>
<dbReference type="Gene3D" id="3.40.50.1360">
    <property type="match status" value="1"/>
</dbReference>
<comment type="caution">
    <text evidence="7">The sequence shown here is derived from an EMBL/GenBank/DDBJ whole genome shotgun (WGS) entry which is preliminary data.</text>
</comment>
<dbReference type="InterPro" id="IPR007324">
    <property type="entry name" value="Sugar-bd_dom_put"/>
</dbReference>
<sequence length="341" mass="37274">MDKMLLALERFAPEAISIIESRYQILRHIYYHEPIGRRQLCKDLNFSERTIRSEIDKLRARGAVATTSAGINISTSGREMLREISEIIPSLLSIQPLAERIKANFHIREAIIVPGDSSEDYLSQKDLGRAAASYLKKILRPHSVLAVTGGTTLAEMAAAMNGSIKIRDVLVVPARGGLGAGLGQQAGTIAAHIADSLGAQYRLLHIPDNMEENTAEMLKKDIHIKDMLQLIKTSSILIHGIGPAMEMADRRGLSPPIISMLKEKNAVAEAFRYYFDEKGNIVYEVPGIGLEMSDLSNIETVVAVAGGKQKAEAIKAVLGHGQLDVLITDEGAAREIIRIIH</sequence>
<dbReference type="InterPro" id="IPR036390">
    <property type="entry name" value="WH_DNA-bd_sf"/>
</dbReference>
<keyword evidence="4" id="KW-0804">Transcription</keyword>
<protein>
    <submittedName>
        <fullName evidence="7">Uncharacterized protein</fullName>
    </submittedName>
</protein>
<feature type="domain" description="CggR N-terminal DNA binding" evidence="6">
    <location>
        <begin position="18"/>
        <end position="87"/>
    </location>
</feature>
<evidence type="ECO:0000259" key="6">
    <source>
        <dbReference type="Pfam" id="PF21715"/>
    </source>
</evidence>
<evidence type="ECO:0000256" key="4">
    <source>
        <dbReference type="ARBA" id="ARBA00023163"/>
    </source>
</evidence>
<organism evidence="7">
    <name type="scientific">hydrocarbon metagenome</name>
    <dbReference type="NCBI Taxonomy" id="938273"/>
    <lineage>
        <taxon>unclassified sequences</taxon>
        <taxon>metagenomes</taxon>
        <taxon>ecological metagenomes</taxon>
    </lineage>
</organism>
<dbReference type="SUPFAM" id="SSF46785">
    <property type="entry name" value="Winged helix' DNA-binding domain"/>
    <property type="match status" value="1"/>
</dbReference>
<dbReference type="InterPro" id="IPR051054">
    <property type="entry name" value="SorC_transcr_regulators"/>
</dbReference>
<evidence type="ECO:0000256" key="3">
    <source>
        <dbReference type="ARBA" id="ARBA00023125"/>
    </source>
</evidence>
<keyword evidence="3" id="KW-0238">DNA-binding</keyword>
<dbReference type="SUPFAM" id="SSF100950">
    <property type="entry name" value="NagB/RpiA/CoA transferase-like"/>
    <property type="match status" value="1"/>
</dbReference>
<evidence type="ECO:0000259" key="5">
    <source>
        <dbReference type="Pfam" id="PF04198"/>
    </source>
</evidence>
<dbReference type="EMBL" id="LNQE01001866">
    <property type="protein sequence ID" value="KUG03841.1"/>
    <property type="molecule type" value="Genomic_DNA"/>
</dbReference>
<reference evidence="7" key="1">
    <citation type="journal article" date="2015" name="Proc. Natl. Acad. Sci. U.S.A.">
        <title>Networks of energetic and metabolic interactions define dynamics in microbial communities.</title>
        <authorList>
            <person name="Embree M."/>
            <person name="Liu J.K."/>
            <person name="Al-Bassam M.M."/>
            <person name="Zengler K."/>
        </authorList>
    </citation>
    <scope>NUCLEOTIDE SEQUENCE</scope>
</reference>
<name>A0A0W8E629_9ZZZZ</name>
<dbReference type="InterPro" id="IPR036388">
    <property type="entry name" value="WH-like_DNA-bd_sf"/>
</dbReference>
<evidence type="ECO:0000256" key="1">
    <source>
        <dbReference type="ARBA" id="ARBA00010466"/>
    </source>
</evidence>
<dbReference type="InterPro" id="IPR037171">
    <property type="entry name" value="NagB/RpiA_transferase-like"/>
</dbReference>
<keyword evidence="2" id="KW-0805">Transcription regulation</keyword>
<gene>
    <name evidence="7" type="ORF">ASZ90_018738</name>
</gene>
<evidence type="ECO:0000313" key="7">
    <source>
        <dbReference type="EMBL" id="KUG03841.1"/>
    </source>
</evidence>
<dbReference type="GO" id="GO:0003677">
    <property type="term" value="F:DNA binding"/>
    <property type="evidence" value="ECO:0007669"/>
    <property type="project" value="UniProtKB-KW"/>
</dbReference>
<proteinExistence type="inferred from homology"/>
<dbReference type="Gene3D" id="1.10.10.10">
    <property type="entry name" value="Winged helix-like DNA-binding domain superfamily/Winged helix DNA-binding domain"/>
    <property type="match status" value="1"/>
</dbReference>
<dbReference type="InterPro" id="IPR048715">
    <property type="entry name" value="CggR_N"/>
</dbReference>
<dbReference type="PANTHER" id="PTHR34294">
    <property type="entry name" value="TRANSCRIPTIONAL REGULATOR-RELATED"/>
    <property type="match status" value="1"/>
</dbReference>